<sequence>VAKGDVPRLHSLVTMMINNGASIFAIVNKIAMANDQLYSAKGYTDADYKQQFLFHKLGGRAVAELAHRTHGLPSMEATRRYMRTLPLLPSTKMPTIEEMSLNLDVSYPPNSASEDETPRLTVGFQLMVDEIKIESRLRWDARTNKIVGVCREHSANLSMDFESIHEPDAIIESILAEEDPCHFATEASVLAISHFSNKPQAYSAHPFVISGSCKREDVLSQQRLLENARDVLADKQDIIGGRLYCITSDGDARRRRALSLFLLSTTLEPSDPVRKKLGELRLFNYRCGRDGVTPDIEYKHIMKRLRSSLLRSAGCKINGRLINQEILRDHLQATTLAKHRIDTIVDPSDKQDVKLMYDLLSAIAILPAAAEDDPPPIHNTRTALQLLGKLYTHLLEAYTNIHLSLSEQLQHLSAIAHLVMAIYRSDKGDSMPSQTYYDLMTAIKNAFFCVAKTQVDNPDGDFWLILIGTDALERLFGKIRTMIGNDSNVDQLQLANRAESAAMCTSILAEHPEWEKAPRRLTLKAWREQAGDLSARVDHINPASWGGDARVRGVVLLTCWEEGRRIATAEL</sequence>
<feature type="non-terminal residue" evidence="1">
    <location>
        <position position="1"/>
    </location>
</feature>
<feature type="non-terminal residue" evidence="1">
    <location>
        <position position="571"/>
    </location>
</feature>
<dbReference type="OrthoDB" id="2691851at2759"/>
<dbReference type="Proteomes" id="UP000076532">
    <property type="component" value="Unassembled WGS sequence"/>
</dbReference>
<evidence type="ECO:0000313" key="2">
    <source>
        <dbReference type="Proteomes" id="UP000076532"/>
    </source>
</evidence>
<protein>
    <submittedName>
        <fullName evidence="1">Uncharacterized protein</fullName>
    </submittedName>
</protein>
<organism evidence="1 2">
    <name type="scientific">Athelia psychrophila</name>
    <dbReference type="NCBI Taxonomy" id="1759441"/>
    <lineage>
        <taxon>Eukaryota</taxon>
        <taxon>Fungi</taxon>
        <taxon>Dikarya</taxon>
        <taxon>Basidiomycota</taxon>
        <taxon>Agaricomycotina</taxon>
        <taxon>Agaricomycetes</taxon>
        <taxon>Agaricomycetidae</taxon>
        <taxon>Atheliales</taxon>
        <taxon>Atheliaceae</taxon>
        <taxon>Athelia</taxon>
    </lineage>
</organism>
<keyword evidence="2" id="KW-1185">Reference proteome</keyword>
<dbReference type="EMBL" id="KV417681">
    <property type="protein sequence ID" value="KZP10387.1"/>
    <property type="molecule type" value="Genomic_DNA"/>
</dbReference>
<name>A0A165ZAG6_9AGAM</name>
<dbReference type="AlphaFoldDB" id="A0A165ZAG6"/>
<gene>
    <name evidence="1" type="ORF">FIBSPDRAFT_700742</name>
</gene>
<proteinExistence type="predicted"/>
<reference evidence="1 2" key="1">
    <citation type="journal article" date="2016" name="Mol. Biol. Evol.">
        <title>Comparative Genomics of Early-Diverging Mushroom-Forming Fungi Provides Insights into the Origins of Lignocellulose Decay Capabilities.</title>
        <authorList>
            <person name="Nagy L.G."/>
            <person name="Riley R."/>
            <person name="Tritt A."/>
            <person name="Adam C."/>
            <person name="Daum C."/>
            <person name="Floudas D."/>
            <person name="Sun H."/>
            <person name="Yadav J.S."/>
            <person name="Pangilinan J."/>
            <person name="Larsson K.H."/>
            <person name="Matsuura K."/>
            <person name="Barry K."/>
            <person name="Labutti K."/>
            <person name="Kuo R."/>
            <person name="Ohm R.A."/>
            <person name="Bhattacharya S.S."/>
            <person name="Shirouzu T."/>
            <person name="Yoshinaga Y."/>
            <person name="Martin F.M."/>
            <person name="Grigoriev I.V."/>
            <person name="Hibbett D.S."/>
        </authorList>
    </citation>
    <scope>NUCLEOTIDE SEQUENCE [LARGE SCALE GENOMIC DNA]</scope>
    <source>
        <strain evidence="1 2">CBS 109695</strain>
    </source>
</reference>
<evidence type="ECO:0000313" key="1">
    <source>
        <dbReference type="EMBL" id="KZP10387.1"/>
    </source>
</evidence>
<accession>A0A165ZAG6</accession>